<gene>
    <name evidence="1" type="ORF">DERF_013309</name>
</gene>
<comment type="caution">
    <text evidence="1">The sequence shown here is derived from an EMBL/GenBank/DDBJ whole genome shotgun (WGS) entry which is preliminary data.</text>
</comment>
<reference evidence="1" key="1">
    <citation type="submission" date="2013-05" db="EMBL/GenBank/DDBJ databases">
        <authorList>
            <person name="Yim A.K.Y."/>
            <person name="Chan T.F."/>
            <person name="Ji K.M."/>
            <person name="Liu X.Y."/>
            <person name="Zhou J.W."/>
            <person name="Li R.Q."/>
            <person name="Yang K.Y."/>
            <person name="Li J."/>
            <person name="Li M."/>
            <person name="Law P.T.W."/>
            <person name="Wu Y.L."/>
            <person name="Cai Z.L."/>
            <person name="Qin H."/>
            <person name="Bao Y."/>
            <person name="Leung R.K.K."/>
            <person name="Ng P.K.S."/>
            <person name="Zou J."/>
            <person name="Zhong X.J."/>
            <person name="Ran P.X."/>
            <person name="Zhong N.S."/>
            <person name="Liu Z.G."/>
            <person name="Tsui S.K.W."/>
        </authorList>
    </citation>
    <scope>NUCLEOTIDE SEQUENCE</scope>
    <source>
        <strain evidence="1">Derf</strain>
        <tissue evidence="1">Whole organism</tissue>
    </source>
</reference>
<evidence type="ECO:0000313" key="1">
    <source>
        <dbReference type="EMBL" id="KAH9497314.1"/>
    </source>
</evidence>
<organism evidence="1 2">
    <name type="scientific">Dermatophagoides farinae</name>
    <name type="common">American house dust mite</name>
    <dbReference type="NCBI Taxonomy" id="6954"/>
    <lineage>
        <taxon>Eukaryota</taxon>
        <taxon>Metazoa</taxon>
        <taxon>Ecdysozoa</taxon>
        <taxon>Arthropoda</taxon>
        <taxon>Chelicerata</taxon>
        <taxon>Arachnida</taxon>
        <taxon>Acari</taxon>
        <taxon>Acariformes</taxon>
        <taxon>Sarcoptiformes</taxon>
        <taxon>Astigmata</taxon>
        <taxon>Psoroptidia</taxon>
        <taxon>Analgoidea</taxon>
        <taxon>Pyroglyphidae</taxon>
        <taxon>Dermatophagoidinae</taxon>
        <taxon>Dermatophagoides</taxon>
    </lineage>
</organism>
<accession>A0A922HQX8</accession>
<dbReference type="AlphaFoldDB" id="A0A922HQX8"/>
<sequence>MPLSRKNSPIAQPEYGAKYCNGAASEAVADTTTVINSDGGFTGLTIANNQLTLTTTDWYQRIDGFHTR</sequence>
<dbReference type="EMBL" id="ASGP02000007">
    <property type="protein sequence ID" value="KAH9497314.1"/>
    <property type="molecule type" value="Genomic_DNA"/>
</dbReference>
<protein>
    <submittedName>
        <fullName evidence="1">Uncharacterized protein</fullName>
    </submittedName>
</protein>
<keyword evidence="2" id="KW-1185">Reference proteome</keyword>
<reference evidence="1" key="2">
    <citation type="journal article" date="2022" name="Res Sq">
        <title>Comparative Genomics Reveals Insights into the Divergent Evolution of Astigmatic Mites and Household Pest Adaptations.</title>
        <authorList>
            <person name="Xiong Q."/>
            <person name="Wan A.T.-Y."/>
            <person name="Liu X.-Y."/>
            <person name="Fung C.S.-H."/>
            <person name="Xiao X."/>
            <person name="Malainual N."/>
            <person name="Hou J."/>
            <person name="Wang L."/>
            <person name="Wang M."/>
            <person name="Yang K."/>
            <person name="Cui Y."/>
            <person name="Leung E."/>
            <person name="Nong W."/>
            <person name="Shin S.-K."/>
            <person name="Au S."/>
            <person name="Jeong K.Y."/>
            <person name="Chew F.T."/>
            <person name="Hui J."/>
            <person name="Leung T.F."/>
            <person name="Tungtrongchitr A."/>
            <person name="Zhong N."/>
            <person name="Liu Z."/>
            <person name="Tsui S."/>
        </authorList>
    </citation>
    <scope>NUCLEOTIDE SEQUENCE</scope>
    <source>
        <strain evidence="1">Derf</strain>
        <tissue evidence="1">Whole organism</tissue>
    </source>
</reference>
<proteinExistence type="predicted"/>
<dbReference type="Proteomes" id="UP000790347">
    <property type="component" value="Unassembled WGS sequence"/>
</dbReference>
<evidence type="ECO:0000313" key="2">
    <source>
        <dbReference type="Proteomes" id="UP000790347"/>
    </source>
</evidence>
<name>A0A922HQX8_DERFA</name>